<protein>
    <submittedName>
        <fullName evidence="1">Uncharacterized protein</fullName>
    </submittedName>
</protein>
<reference evidence="1" key="2">
    <citation type="journal article" date="2015" name="Fish Shellfish Immunol.">
        <title>Early steps in the European eel (Anguilla anguilla)-Vibrio vulnificus interaction in the gills: Role of the RtxA13 toxin.</title>
        <authorList>
            <person name="Callol A."/>
            <person name="Pajuelo D."/>
            <person name="Ebbesson L."/>
            <person name="Teles M."/>
            <person name="MacKenzie S."/>
            <person name="Amaro C."/>
        </authorList>
    </citation>
    <scope>NUCLEOTIDE SEQUENCE</scope>
</reference>
<dbReference type="EMBL" id="GBXM01037312">
    <property type="protein sequence ID" value="JAH71265.1"/>
    <property type="molecule type" value="Transcribed_RNA"/>
</dbReference>
<sequence length="29" mass="3324">MEDLRQASRQSHGSKTVSLDLQTFFGVRE</sequence>
<evidence type="ECO:0000313" key="1">
    <source>
        <dbReference type="EMBL" id="JAH71265.1"/>
    </source>
</evidence>
<accession>A0A0E9V1G5</accession>
<reference evidence="1" key="1">
    <citation type="submission" date="2014-11" db="EMBL/GenBank/DDBJ databases">
        <authorList>
            <person name="Amaro Gonzalez C."/>
        </authorList>
    </citation>
    <scope>NUCLEOTIDE SEQUENCE</scope>
</reference>
<dbReference type="AlphaFoldDB" id="A0A0E9V1G5"/>
<organism evidence="1">
    <name type="scientific">Anguilla anguilla</name>
    <name type="common">European freshwater eel</name>
    <name type="synonym">Muraena anguilla</name>
    <dbReference type="NCBI Taxonomy" id="7936"/>
    <lineage>
        <taxon>Eukaryota</taxon>
        <taxon>Metazoa</taxon>
        <taxon>Chordata</taxon>
        <taxon>Craniata</taxon>
        <taxon>Vertebrata</taxon>
        <taxon>Euteleostomi</taxon>
        <taxon>Actinopterygii</taxon>
        <taxon>Neopterygii</taxon>
        <taxon>Teleostei</taxon>
        <taxon>Anguilliformes</taxon>
        <taxon>Anguillidae</taxon>
        <taxon>Anguilla</taxon>
    </lineage>
</organism>
<name>A0A0E9V1G5_ANGAN</name>
<proteinExistence type="predicted"/>